<dbReference type="RefSeq" id="WP_335963368.1">
    <property type="nucleotide sequence ID" value="NZ_JAXBLX010000048.1"/>
</dbReference>
<evidence type="ECO:0000313" key="7">
    <source>
        <dbReference type="Proteomes" id="UP001589838"/>
    </source>
</evidence>
<dbReference type="SUPFAM" id="SSF54106">
    <property type="entry name" value="LysM domain"/>
    <property type="match status" value="2"/>
</dbReference>
<organism evidence="6 7">
    <name type="scientific">Halalkalibacter kiskunsagensis</name>
    <dbReference type="NCBI Taxonomy" id="1548599"/>
    <lineage>
        <taxon>Bacteria</taxon>
        <taxon>Bacillati</taxon>
        <taxon>Bacillota</taxon>
        <taxon>Bacilli</taxon>
        <taxon>Bacillales</taxon>
        <taxon>Bacillaceae</taxon>
        <taxon>Halalkalibacter</taxon>
    </lineage>
</organism>
<dbReference type="EMBL" id="JBHLUX010000080">
    <property type="protein sequence ID" value="MFC0472529.1"/>
    <property type="molecule type" value="Genomic_DNA"/>
</dbReference>
<evidence type="ECO:0000259" key="4">
    <source>
        <dbReference type="PROSITE" id="PS50943"/>
    </source>
</evidence>
<dbReference type="SUPFAM" id="SSF55846">
    <property type="entry name" value="N-acetylmuramoyl-L-alanine amidase-like"/>
    <property type="match status" value="1"/>
</dbReference>
<gene>
    <name evidence="6" type="ORF">ACFFHM_19100</name>
</gene>
<dbReference type="Proteomes" id="UP001589838">
    <property type="component" value="Unassembled WGS sequence"/>
</dbReference>
<comment type="caution">
    <text evidence="6">The sequence shown here is derived from an EMBL/GenBank/DDBJ whole genome shotgun (WGS) entry which is preliminary data.</text>
</comment>
<dbReference type="InterPro" id="IPR002502">
    <property type="entry name" value="Amidase_domain"/>
</dbReference>
<dbReference type="Gene3D" id="3.10.350.10">
    <property type="entry name" value="LysM domain"/>
    <property type="match status" value="2"/>
</dbReference>
<evidence type="ECO:0000256" key="3">
    <source>
        <dbReference type="SAM" id="SignalP"/>
    </source>
</evidence>
<dbReference type="InterPro" id="IPR036505">
    <property type="entry name" value="Amidase/PGRP_sf"/>
</dbReference>
<dbReference type="PROSITE" id="PS51782">
    <property type="entry name" value="LYSM"/>
    <property type="match status" value="2"/>
</dbReference>
<feature type="domain" description="LysM" evidence="5">
    <location>
        <begin position="78"/>
        <end position="121"/>
    </location>
</feature>
<dbReference type="Pfam" id="PF01510">
    <property type="entry name" value="Amidase_2"/>
    <property type="match status" value="1"/>
</dbReference>
<proteinExistence type="predicted"/>
<dbReference type="InterPro" id="IPR018392">
    <property type="entry name" value="LysM"/>
</dbReference>
<keyword evidence="3" id="KW-0732">Signal</keyword>
<dbReference type="InterPro" id="IPR036779">
    <property type="entry name" value="LysM_dom_sf"/>
</dbReference>
<sequence>MNNKLVLLISIVLSIVMCISPVHAAAVNHNHSNLYDVKSGDTLWKIATTYDTTVDDLKVTNGLQSDLLLVGQRLFVPMRYEVVAGDTLWKLSRAYNSTVEAIKETNGLQSDTIYIGQKLKIPPKKLAMEGQHVLMSREEFRNWLFNNEFTRKISIIQQHHTWSPAYGHFNGSNHFSLLRGMEYYHTKEVGWENIAQNITTFPDGKVAVSRPFNNAPDGTIEPKANSVGLNIESVGNFDLGYDEMSEQQKETIVYITALLCIKFGLTPSIDSITYHHWWDMNTKERVLDNSEGHSVKTCPGTGFFGGNKTRHAKEQFYPLVSRKIEDILATME</sequence>
<feature type="chain" id="PRO_5045572752" description="Autolysin" evidence="3">
    <location>
        <begin position="25"/>
        <end position="332"/>
    </location>
</feature>
<dbReference type="PROSITE" id="PS50943">
    <property type="entry name" value="HTH_CROC1"/>
    <property type="match status" value="1"/>
</dbReference>
<dbReference type="InterPro" id="IPR001387">
    <property type="entry name" value="Cro/C1-type_HTH"/>
</dbReference>
<evidence type="ECO:0000256" key="1">
    <source>
        <dbReference type="ARBA" id="ARBA00030881"/>
    </source>
</evidence>
<feature type="signal peptide" evidence="3">
    <location>
        <begin position="1"/>
        <end position="24"/>
    </location>
</feature>
<dbReference type="Gene3D" id="3.40.80.10">
    <property type="entry name" value="Peptidoglycan recognition protein-like"/>
    <property type="match status" value="1"/>
</dbReference>
<evidence type="ECO:0000256" key="2">
    <source>
        <dbReference type="ARBA" id="ARBA00032390"/>
    </source>
</evidence>
<name>A0ABV6KGZ4_9BACI</name>
<reference evidence="6 7" key="1">
    <citation type="submission" date="2024-09" db="EMBL/GenBank/DDBJ databases">
        <authorList>
            <person name="Sun Q."/>
            <person name="Mori K."/>
        </authorList>
    </citation>
    <scope>NUCLEOTIDE SEQUENCE [LARGE SCALE GENOMIC DNA]</scope>
    <source>
        <strain evidence="6 7">NCAIM B.02610</strain>
    </source>
</reference>
<accession>A0ABV6KGZ4</accession>
<dbReference type="Pfam" id="PF01476">
    <property type="entry name" value="LysM"/>
    <property type="match status" value="2"/>
</dbReference>
<dbReference type="SMART" id="SM00257">
    <property type="entry name" value="LysM"/>
    <property type="match status" value="2"/>
</dbReference>
<evidence type="ECO:0000313" key="6">
    <source>
        <dbReference type="EMBL" id="MFC0472529.1"/>
    </source>
</evidence>
<feature type="domain" description="HTH cro/C1-type" evidence="4">
    <location>
        <begin position="39"/>
        <end position="57"/>
    </location>
</feature>
<dbReference type="PANTHER" id="PTHR33734:SF26">
    <property type="entry name" value="LYSM DOMAIN-CONTAINING PROTEIN"/>
    <property type="match status" value="1"/>
</dbReference>
<keyword evidence="7" id="KW-1185">Reference proteome</keyword>
<evidence type="ECO:0000259" key="5">
    <source>
        <dbReference type="PROSITE" id="PS51782"/>
    </source>
</evidence>
<dbReference type="PANTHER" id="PTHR33734">
    <property type="entry name" value="LYSM DOMAIN-CONTAINING GPI-ANCHORED PROTEIN 2"/>
    <property type="match status" value="1"/>
</dbReference>
<dbReference type="CDD" id="cd00118">
    <property type="entry name" value="LysM"/>
    <property type="match status" value="2"/>
</dbReference>
<protein>
    <recommendedName>
        <fullName evidence="2">Autolysin</fullName>
    </recommendedName>
    <alternativeName>
        <fullName evidence="1">Cell wall hydrolase</fullName>
    </alternativeName>
</protein>
<feature type="domain" description="LysM" evidence="5">
    <location>
        <begin position="33"/>
        <end position="76"/>
    </location>
</feature>